<dbReference type="NCBIfam" id="TIGR00765">
    <property type="entry name" value="yihY_not_rbn"/>
    <property type="match status" value="1"/>
</dbReference>
<feature type="transmembrane region" description="Helical" evidence="7">
    <location>
        <begin position="205"/>
        <end position="229"/>
    </location>
</feature>
<protein>
    <submittedName>
        <fullName evidence="8">YihY/virulence factor BrkB family protein</fullName>
    </submittedName>
</protein>
<dbReference type="PANTHER" id="PTHR30213:SF0">
    <property type="entry name" value="UPF0761 MEMBRANE PROTEIN YIHY"/>
    <property type="match status" value="1"/>
</dbReference>
<dbReference type="GO" id="GO:0005886">
    <property type="term" value="C:plasma membrane"/>
    <property type="evidence" value="ECO:0007669"/>
    <property type="project" value="UniProtKB-SubCell"/>
</dbReference>
<keyword evidence="9" id="KW-1185">Reference proteome</keyword>
<gene>
    <name evidence="8" type="ORF">EHV23_04930</name>
</gene>
<evidence type="ECO:0000313" key="9">
    <source>
        <dbReference type="Proteomes" id="UP000270261"/>
    </source>
</evidence>
<dbReference type="SUPFAM" id="SSF46785">
    <property type="entry name" value="Winged helix' DNA-binding domain"/>
    <property type="match status" value="1"/>
</dbReference>
<evidence type="ECO:0000256" key="7">
    <source>
        <dbReference type="SAM" id="Phobius"/>
    </source>
</evidence>
<comment type="caution">
    <text evidence="8">The sequence shown here is derived from an EMBL/GenBank/DDBJ whole genome shotgun (WGS) entry which is preliminary data.</text>
</comment>
<keyword evidence="4 7" id="KW-1133">Transmembrane helix</keyword>
<reference evidence="8 9" key="1">
    <citation type="submission" date="2018-11" db="EMBL/GenBank/DDBJ databases">
        <title>Genome sequencing of Lautropia sp. KCOM 2505 (= ChDC F240).</title>
        <authorList>
            <person name="Kook J.-K."/>
            <person name="Park S.-N."/>
            <person name="Lim Y.K."/>
        </authorList>
    </citation>
    <scope>NUCLEOTIDE SEQUENCE [LARGE SCALE GENOMIC DNA]</scope>
    <source>
        <strain evidence="8 9">KCOM 2505</strain>
    </source>
</reference>
<feature type="transmembrane region" description="Helical" evidence="7">
    <location>
        <begin position="163"/>
        <end position="185"/>
    </location>
</feature>
<keyword evidence="2" id="KW-1003">Cell membrane</keyword>
<dbReference type="InterPro" id="IPR017039">
    <property type="entry name" value="Virul_fac_BrkB"/>
</dbReference>
<evidence type="ECO:0000256" key="4">
    <source>
        <dbReference type="ARBA" id="ARBA00022989"/>
    </source>
</evidence>
<evidence type="ECO:0000256" key="3">
    <source>
        <dbReference type="ARBA" id="ARBA00022692"/>
    </source>
</evidence>
<accession>A0A3R8LS70</accession>
<dbReference type="EMBL" id="RRUE01000001">
    <property type="protein sequence ID" value="RRN45530.1"/>
    <property type="molecule type" value="Genomic_DNA"/>
</dbReference>
<comment type="subcellular location">
    <subcellularLocation>
        <location evidence="1">Cell membrane</location>
        <topology evidence="1">Multi-pass membrane protein</topology>
    </subcellularLocation>
</comment>
<evidence type="ECO:0000256" key="2">
    <source>
        <dbReference type="ARBA" id="ARBA00022475"/>
    </source>
</evidence>
<feature type="region of interest" description="Disordered" evidence="6">
    <location>
        <begin position="688"/>
        <end position="724"/>
    </location>
</feature>
<evidence type="ECO:0000256" key="5">
    <source>
        <dbReference type="ARBA" id="ARBA00023136"/>
    </source>
</evidence>
<feature type="transmembrane region" description="Helical" evidence="7">
    <location>
        <begin position="123"/>
        <end position="143"/>
    </location>
</feature>
<feature type="transmembrane region" description="Helical" evidence="7">
    <location>
        <begin position="62"/>
        <end position="84"/>
    </location>
</feature>
<dbReference type="PANTHER" id="PTHR30213">
    <property type="entry name" value="INNER MEMBRANE PROTEIN YHJD"/>
    <property type="match status" value="1"/>
</dbReference>
<evidence type="ECO:0000313" key="8">
    <source>
        <dbReference type="EMBL" id="RRN45530.1"/>
    </source>
</evidence>
<dbReference type="Pfam" id="PF03631">
    <property type="entry name" value="Virul_fac_BrkB"/>
    <property type="match status" value="1"/>
</dbReference>
<dbReference type="Proteomes" id="UP000270261">
    <property type="component" value="Unassembled WGS sequence"/>
</dbReference>
<feature type="region of interest" description="Disordered" evidence="6">
    <location>
        <begin position="515"/>
        <end position="542"/>
    </location>
</feature>
<evidence type="ECO:0000256" key="6">
    <source>
        <dbReference type="SAM" id="MobiDB-lite"/>
    </source>
</evidence>
<keyword evidence="3 7" id="KW-0812">Transmembrane</keyword>
<organism evidence="8 9">
    <name type="scientific">Lautropia dentalis</name>
    <dbReference type="NCBI Taxonomy" id="2490857"/>
    <lineage>
        <taxon>Bacteria</taxon>
        <taxon>Pseudomonadati</taxon>
        <taxon>Pseudomonadota</taxon>
        <taxon>Betaproteobacteria</taxon>
        <taxon>Burkholderiales</taxon>
        <taxon>Burkholderiaceae</taxon>
        <taxon>Lautropia</taxon>
    </lineage>
</organism>
<proteinExistence type="predicted"/>
<dbReference type="InterPro" id="IPR036388">
    <property type="entry name" value="WH-like_DNA-bd_sf"/>
</dbReference>
<dbReference type="AlphaFoldDB" id="A0A3R8LS70"/>
<dbReference type="InterPro" id="IPR036390">
    <property type="entry name" value="WH_DNA-bd_sf"/>
</dbReference>
<sequence length="724" mass="76040">MLRPVLPMDNPASLLAALQHRLYHQTPNRRGLAGFFVKSLAVLLAVIRDLAFGQLTLRATSLVYTTLLSIVPMLALTFSVSTAFGVRGQIEPALARFMEPLGPRGQEITTNIMNFINNMNVGVLGSVGLGMLLFTAVSTILKIEASINTIWHVKQMRSISQRISGYLCILLLGPILVFSALGLNATLASSHLVQMIISVEPFGHLAVLAGRLLPYVLVILLFLFLYLFMPNTRVRFMPALTSALVAGVCWQSAGWGFARFVAGSSQYTAIYSSLAIIIIFMIWLYVSWLVVLVGASVGFYMQHTECLMASPGEEPRLSSQSQDQLALAIMQTLGERYLQGSTPLQAGELAQRFHTPGYAIDAILEALAARGIVVRTDRTDPPGWIPGRDLGNITPWQVLEAVRHAGEIHPPDPAADDTIQTFFYAQDQMSAVLSTISFRDLLTRPAGSRTVLTPSLVGGGAGAVAASLQAVAASAAPVLPHGQIMGGVALADEELGGGVGLRSTAQRRAALQQLERQAQREGRQATPAVRDPGDDWDAIPTGTGRLCATDAAAMASFPAVAAPSPATAAAASPATMNTTAATATTGAKPTTTTAATTMATTAAATTPTGMATTTAATTSASMASPSTSGQRFPFVASPLFHPEGNDAPLTADTPVPDAGALGDKAGADPDVPVFATTLSDEGETLIAVPVTGILPPQREEVRKTPRPGISPRRPPADAPSPGNA</sequence>
<name>A0A3R8LS70_9BURK</name>
<evidence type="ECO:0000256" key="1">
    <source>
        <dbReference type="ARBA" id="ARBA00004651"/>
    </source>
</evidence>
<keyword evidence="5 7" id="KW-0472">Membrane</keyword>
<dbReference type="Gene3D" id="1.10.10.10">
    <property type="entry name" value="Winged helix-like DNA-binding domain superfamily/Winged helix DNA-binding domain"/>
    <property type="match status" value="1"/>
</dbReference>
<feature type="transmembrane region" description="Helical" evidence="7">
    <location>
        <begin position="270"/>
        <end position="300"/>
    </location>
</feature>
<feature type="transmembrane region" description="Helical" evidence="7">
    <location>
        <begin position="31"/>
        <end position="50"/>
    </location>
</feature>